<proteinExistence type="predicted"/>
<evidence type="ECO:0000313" key="2">
    <source>
        <dbReference type="EMBL" id="MDI2595030.1"/>
    </source>
</evidence>
<keyword evidence="1" id="KW-0732">Signal</keyword>
<organism evidence="2 3">
    <name type="scientific">Pseudomonas fungipugnans</name>
    <dbReference type="NCBI Taxonomy" id="3024217"/>
    <lineage>
        <taxon>Bacteria</taxon>
        <taxon>Pseudomonadati</taxon>
        <taxon>Pseudomonadota</taxon>
        <taxon>Gammaproteobacteria</taxon>
        <taxon>Pseudomonadales</taxon>
        <taxon>Pseudomonadaceae</taxon>
        <taxon>Pseudomonas</taxon>
    </lineage>
</organism>
<feature type="chain" id="PRO_5045210715" evidence="1">
    <location>
        <begin position="19"/>
        <end position="143"/>
    </location>
</feature>
<dbReference type="EMBL" id="JARBWL010000002">
    <property type="protein sequence ID" value="MDI2595030.1"/>
    <property type="molecule type" value="Genomic_DNA"/>
</dbReference>
<dbReference type="RefSeq" id="WP_282317140.1">
    <property type="nucleotide sequence ID" value="NZ_JARBWL010000002.1"/>
</dbReference>
<protein>
    <submittedName>
        <fullName evidence="2">Uncharacterized protein</fullName>
    </submittedName>
</protein>
<keyword evidence="3" id="KW-1185">Reference proteome</keyword>
<feature type="signal peptide" evidence="1">
    <location>
        <begin position="1"/>
        <end position="18"/>
    </location>
</feature>
<evidence type="ECO:0000256" key="1">
    <source>
        <dbReference type="SAM" id="SignalP"/>
    </source>
</evidence>
<comment type="caution">
    <text evidence="2">The sequence shown here is derived from an EMBL/GenBank/DDBJ whole genome shotgun (WGS) entry which is preliminary data.</text>
</comment>
<dbReference type="Proteomes" id="UP001159100">
    <property type="component" value="Unassembled WGS sequence"/>
</dbReference>
<accession>A0ABT6QVU1</accession>
<evidence type="ECO:0000313" key="3">
    <source>
        <dbReference type="Proteomes" id="UP001159100"/>
    </source>
</evidence>
<name>A0ABT6QVU1_9PSED</name>
<gene>
    <name evidence="2" type="ORF">POF45_26935</name>
</gene>
<reference evidence="2 3" key="1">
    <citation type="submission" date="2023-02" db="EMBL/GenBank/DDBJ databases">
        <title>Pseudomonas chrutzelriedensis sp. nov., a potently antifungal strain isolated from moss.</title>
        <authorList>
            <person name="Schnyder A."/>
            <person name="Kalawong R."/>
            <person name="Eberl L."/>
            <person name="Agnoli K."/>
        </authorList>
    </citation>
    <scope>NUCLEOTIDE SEQUENCE [LARGE SCALE GENOMIC DNA]</scope>
    <source>
        <strain evidence="2 3">681</strain>
    </source>
</reference>
<sequence>MKKLLAIMLIASAPSAFAETVLVDPGPNHMFVGEQFDARVATEVLYEDRPCKLPITEAKNMREYTTTGVAVPMKGCWGRTLGGGVIRILENGMTMRATEAAYVVAQVDKTGAAVVMKSVYDRKNYEPCKRAYQRGQWCLKGQD</sequence>